<reference evidence="1" key="1">
    <citation type="journal article" date="2021" name="Nat. Commun.">
        <title>Genetic determinants of endophytism in the Arabidopsis root mycobiome.</title>
        <authorList>
            <person name="Mesny F."/>
            <person name="Miyauchi S."/>
            <person name="Thiergart T."/>
            <person name="Pickel B."/>
            <person name="Atanasova L."/>
            <person name="Karlsson M."/>
            <person name="Huettel B."/>
            <person name="Barry K.W."/>
            <person name="Haridas S."/>
            <person name="Chen C."/>
            <person name="Bauer D."/>
            <person name="Andreopoulos W."/>
            <person name="Pangilinan J."/>
            <person name="LaButti K."/>
            <person name="Riley R."/>
            <person name="Lipzen A."/>
            <person name="Clum A."/>
            <person name="Drula E."/>
            <person name="Henrissat B."/>
            <person name="Kohler A."/>
            <person name="Grigoriev I.V."/>
            <person name="Martin F.M."/>
            <person name="Hacquard S."/>
        </authorList>
    </citation>
    <scope>NUCLEOTIDE SEQUENCE</scope>
    <source>
        <strain evidence="1">MPI-SDFR-AT-0073</strain>
    </source>
</reference>
<evidence type="ECO:0000313" key="2">
    <source>
        <dbReference type="Proteomes" id="UP000758603"/>
    </source>
</evidence>
<proteinExistence type="predicted"/>
<dbReference type="AlphaFoldDB" id="A0A9P8UJ16"/>
<dbReference type="EMBL" id="JAGPXC010000005">
    <property type="protein sequence ID" value="KAH6653047.1"/>
    <property type="molecule type" value="Genomic_DNA"/>
</dbReference>
<protein>
    <submittedName>
        <fullName evidence="1">Uncharacterized protein</fullName>
    </submittedName>
</protein>
<organism evidence="1 2">
    <name type="scientific">Truncatella angustata</name>
    <dbReference type="NCBI Taxonomy" id="152316"/>
    <lineage>
        <taxon>Eukaryota</taxon>
        <taxon>Fungi</taxon>
        <taxon>Dikarya</taxon>
        <taxon>Ascomycota</taxon>
        <taxon>Pezizomycotina</taxon>
        <taxon>Sordariomycetes</taxon>
        <taxon>Xylariomycetidae</taxon>
        <taxon>Amphisphaeriales</taxon>
        <taxon>Sporocadaceae</taxon>
        <taxon>Truncatella</taxon>
    </lineage>
</organism>
<name>A0A9P8UJ16_9PEZI</name>
<keyword evidence="2" id="KW-1185">Reference proteome</keyword>
<dbReference type="RefSeq" id="XP_045957324.1">
    <property type="nucleotide sequence ID" value="XM_046096123.1"/>
</dbReference>
<evidence type="ECO:0000313" key="1">
    <source>
        <dbReference type="EMBL" id="KAH6653047.1"/>
    </source>
</evidence>
<gene>
    <name evidence="1" type="ORF">BKA67DRAFT_308014</name>
</gene>
<accession>A0A9P8UJ16</accession>
<dbReference type="GeneID" id="70125016"/>
<dbReference type="OrthoDB" id="5242853at2759"/>
<comment type="caution">
    <text evidence="1">The sequence shown here is derived from an EMBL/GenBank/DDBJ whole genome shotgun (WGS) entry which is preliminary data.</text>
</comment>
<sequence>MDPVTVLGAAAASAQFVGYAVKGLLGAAKLLQDVKDAPSQVLQLFGHVEREVSSVNRLLQPDSPVYSHLPIDQCTQLSPFVLEAQRALEDLRKILLPLGTDLKELEGKSGSLNRIARLWKSTITVKVMKEVEIDLKVIERLKTSLILELNISGFATQFLLHSLCCSKLTL</sequence>
<dbReference type="Proteomes" id="UP000758603">
    <property type="component" value="Unassembled WGS sequence"/>
</dbReference>